<keyword evidence="6 8" id="KW-0406">Ion transport</keyword>
<dbReference type="GO" id="GO:0016471">
    <property type="term" value="C:vacuolar proton-transporting V-type ATPase complex"/>
    <property type="evidence" value="ECO:0007669"/>
    <property type="project" value="TreeGrafter"/>
</dbReference>
<dbReference type="PANTHER" id="PTHR11629">
    <property type="entry name" value="VACUOLAR PROTON ATPASES"/>
    <property type="match status" value="1"/>
</dbReference>
<dbReference type="GO" id="GO:0051117">
    <property type="term" value="F:ATPase binding"/>
    <property type="evidence" value="ECO:0007669"/>
    <property type="project" value="TreeGrafter"/>
</dbReference>
<evidence type="ECO:0000256" key="3">
    <source>
        <dbReference type="ARBA" id="ARBA00022448"/>
    </source>
</evidence>
<dbReference type="Pfam" id="PF01496">
    <property type="entry name" value="V_ATPase_I"/>
    <property type="match status" value="1"/>
</dbReference>
<comment type="caution">
    <text evidence="8">Lacks conserved residue(s) required for the propagation of feature annotation.</text>
</comment>
<dbReference type="GO" id="GO:0033179">
    <property type="term" value="C:proton-transporting V-type ATPase, V0 domain"/>
    <property type="evidence" value="ECO:0007669"/>
    <property type="project" value="InterPro"/>
</dbReference>
<evidence type="ECO:0000256" key="5">
    <source>
        <dbReference type="ARBA" id="ARBA00022989"/>
    </source>
</evidence>
<dbReference type="KEGG" id="nai:NECAME_18469"/>
<dbReference type="GO" id="GO:0007035">
    <property type="term" value="P:vacuolar acidification"/>
    <property type="evidence" value="ECO:0007669"/>
    <property type="project" value="TreeGrafter"/>
</dbReference>
<organism evidence="9 10">
    <name type="scientific">Necator americanus</name>
    <name type="common">Human hookworm</name>
    <dbReference type="NCBI Taxonomy" id="51031"/>
    <lineage>
        <taxon>Eukaryota</taxon>
        <taxon>Metazoa</taxon>
        <taxon>Ecdysozoa</taxon>
        <taxon>Nematoda</taxon>
        <taxon>Chromadorea</taxon>
        <taxon>Rhabditida</taxon>
        <taxon>Rhabditina</taxon>
        <taxon>Rhabditomorpha</taxon>
        <taxon>Strongyloidea</taxon>
        <taxon>Ancylostomatidae</taxon>
        <taxon>Bunostominae</taxon>
        <taxon>Necator</taxon>
    </lineage>
</organism>
<evidence type="ECO:0000256" key="8">
    <source>
        <dbReference type="RuleBase" id="RU361189"/>
    </source>
</evidence>
<keyword evidence="4 8" id="KW-0812">Transmembrane</keyword>
<dbReference type="STRING" id="51031.W2SU78"/>
<dbReference type="GO" id="GO:0046961">
    <property type="term" value="F:proton-transporting ATPase activity, rotational mechanism"/>
    <property type="evidence" value="ECO:0007669"/>
    <property type="project" value="InterPro"/>
</dbReference>
<keyword evidence="3 8" id="KW-0813">Transport</keyword>
<dbReference type="PANTHER" id="PTHR11629:SF63">
    <property type="entry name" value="V-TYPE PROTON ATPASE SUBUNIT A"/>
    <property type="match status" value="1"/>
</dbReference>
<evidence type="ECO:0000256" key="2">
    <source>
        <dbReference type="ARBA" id="ARBA00009904"/>
    </source>
</evidence>
<keyword evidence="7 8" id="KW-0472">Membrane</keyword>
<reference evidence="10" key="1">
    <citation type="journal article" date="2014" name="Nat. Genet.">
        <title>Genome of the human hookworm Necator americanus.</title>
        <authorList>
            <person name="Tang Y.T."/>
            <person name="Gao X."/>
            <person name="Rosa B.A."/>
            <person name="Abubucker S."/>
            <person name="Hallsworth-Pepin K."/>
            <person name="Martin J."/>
            <person name="Tyagi R."/>
            <person name="Heizer E."/>
            <person name="Zhang X."/>
            <person name="Bhonagiri-Palsikar V."/>
            <person name="Minx P."/>
            <person name="Warren W.C."/>
            <person name="Wang Q."/>
            <person name="Zhan B."/>
            <person name="Hotez P.J."/>
            <person name="Sternberg P.W."/>
            <person name="Dougall A."/>
            <person name="Gaze S.T."/>
            <person name="Mulvenna J."/>
            <person name="Sotillo J."/>
            <person name="Ranganathan S."/>
            <person name="Rabelo E.M."/>
            <person name="Wilson R.K."/>
            <person name="Felgner P.L."/>
            <person name="Bethony J."/>
            <person name="Hawdon J.M."/>
            <person name="Gasser R.B."/>
            <person name="Loukas A."/>
            <person name="Mitreva M."/>
        </authorList>
    </citation>
    <scope>NUCLEOTIDE SEQUENCE [LARGE SCALE GENOMIC DNA]</scope>
</reference>
<evidence type="ECO:0000256" key="6">
    <source>
        <dbReference type="ARBA" id="ARBA00023065"/>
    </source>
</evidence>
<evidence type="ECO:0000256" key="1">
    <source>
        <dbReference type="ARBA" id="ARBA00004141"/>
    </source>
</evidence>
<comment type="function">
    <text evidence="8">Essential component of the vacuolar proton pump (V-ATPase), a multimeric enzyme that catalyzes the translocation of protons across the membranes. Required for assembly and activity of the V-ATPase.</text>
</comment>
<feature type="transmembrane region" description="Helical" evidence="8">
    <location>
        <begin position="30"/>
        <end position="50"/>
    </location>
</feature>
<dbReference type="EMBL" id="KI661541">
    <property type="protein sequence ID" value="ETN73200.1"/>
    <property type="molecule type" value="Genomic_DNA"/>
</dbReference>
<evidence type="ECO:0000256" key="4">
    <source>
        <dbReference type="ARBA" id="ARBA00022692"/>
    </source>
</evidence>
<dbReference type="OrthoDB" id="5841390at2759"/>
<evidence type="ECO:0000256" key="7">
    <source>
        <dbReference type="ARBA" id="ARBA00023136"/>
    </source>
</evidence>
<name>W2SU78_NECAM</name>
<evidence type="ECO:0000313" key="9">
    <source>
        <dbReference type="EMBL" id="ETN73200.1"/>
    </source>
</evidence>
<proteinExistence type="inferred from homology"/>
<keyword evidence="10" id="KW-1185">Reference proteome</keyword>
<evidence type="ECO:0000313" key="10">
    <source>
        <dbReference type="Proteomes" id="UP000053676"/>
    </source>
</evidence>
<dbReference type="AlphaFoldDB" id="W2SU78"/>
<keyword evidence="5 8" id="KW-1133">Transmembrane helix</keyword>
<accession>W2SU78</accession>
<feature type="non-terminal residue" evidence="9">
    <location>
        <position position="1"/>
    </location>
</feature>
<sequence length="70" mass="7877">LPLSIGIDERAQKIGDGLSLQPVRIFNTFFGGRYVVLLMGIFSIYTGLLYNDIYSKSIDIFGSSWKNPYP</sequence>
<protein>
    <recommendedName>
        <fullName evidence="8">V-type proton ATPase subunit a</fullName>
    </recommendedName>
</protein>
<keyword evidence="8" id="KW-0375">Hydrogen ion transport</keyword>
<gene>
    <name evidence="9" type="ORF">NECAME_18469</name>
</gene>
<dbReference type="GO" id="GO:0005886">
    <property type="term" value="C:plasma membrane"/>
    <property type="evidence" value="ECO:0007669"/>
    <property type="project" value="TreeGrafter"/>
</dbReference>
<dbReference type="Proteomes" id="UP000053676">
    <property type="component" value="Unassembled WGS sequence"/>
</dbReference>
<dbReference type="InterPro" id="IPR002490">
    <property type="entry name" value="V-ATPase_116kDa_su"/>
</dbReference>
<comment type="subcellular location">
    <subcellularLocation>
        <location evidence="1">Membrane</location>
        <topology evidence="1">Multi-pass membrane protein</topology>
    </subcellularLocation>
</comment>
<comment type="similarity">
    <text evidence="2 8">Belongs to the V-ATPase 116 kDa subunit family.</text>
</comment>